<dbReference type="SUPFAM" id="SSF53850">
    <property type="entry name" value="Periplasmic binding protein-like II"/>
    <property type="match status" value="1"/>
</dbReference>
<evidence type="ECO:0000256" key="1">
    <source>
        <dbReference type="ARBA" id="ARBA00004308"/>
    </source>
</evidence>
<gene>
    <name evidence="6" type="ORF">FQ775_04530</name>
</gene>
<keyword evidence="2" id="KW-0813">Transport</keyword>
<evidence type="ECO:0000256" key="5">
    <source>
        <dbReference type="ARBA" id="ARBA00023136"/>
    </source>
</evidence>
<dbReference type="PANTHER" id="PTHR30024">
    <property type="entry name" value="ALIPHATIC SULFONATES-BINDING PROTEIN-RELATED"/>
    <property type="match status" value="1"/>
</dbReference>
<keyword evidence="7" id="KW-1185">Reference proteome</keyword>
<keyword evidence="3" id="KW-1003">Cell membrane</keyword>
<evidence type="ECO:0000256" key="2">
    <source>
        <dbReference type="ARBA" id="ARBA00022448"/>
    </source>
</evidence>
<dbReference type="RefSeq" id="WP_146298350.1">
    <property type="nucleotide sequence ID" value="NZ_CP042301.2"/>
</dbReference>
<accession>A0A5B8KVK2</accession>
<keyword evidence="4" id="KW-0997">Cell inner membrane</keyword>
<dbReference type="Proteomes" id="UP000321389">
    <property type="component" value="Chromosome"/>
</dbReference>
<dbReference type="AlphaFoldDB" id="A0A5B8KVK2"/>
<proteinExistence type="predicted"/>
<evidence type="ECO:0000256" key="3">
    <source>
        <dbReference type="ARBA" id="ARBA00022475"/>
    </source>
</evidence>
<dbReference type="GO" id="GO:0012505">
    <property type="term" value="C:endomembrane system"/>
    <property type="evidence" value="ECO:0007669"/>
    <property type="project" value="UniProtKB-SubCell"/>
</dbReference>
<comment type="subcellular location">
    <subcellularLocation>
        <location evidence="1">Endomembrane system</location>
    </subcellularLocation>
</comment>
<dbReference type="InterPro" id="IPR044527">
    <property type="entry name" value="NrtA/CpmA_ABC-bd_dom"/>
</dbReference>
<dbReference type="Pfam" id="PF13379">
    <property type="entry name" value="NMT1_2"/>
    <property type="match status" value="1"/>
</dbReference>
<keyword evidence="5" id="KW-0472">Membrane</keyword>
<dbReference type="Gene3D" id="3.40.190.10">
    <property type="entry name" value="Periplasmic binding protein-like II"/>
    <property type="match status" value="2"/>
</dbReference>
<dbReference type="EMBL" id="CP042301">
    <property type="protein sequence ID" value="QDY99696.1"/>
    <property type="molecule type" value="Genomic_DNA"/>
</dbReference>
<sequence>MTSEARYRITAAFMPLLDSALLVTARDMGFAAREEVDLTLVRETSWANIRDRMAVGHFQVAHMLAPMPIACNLGLTPLAARTIAPMALGLGGNAVTVSLPLWEAMAVPGAEPDLSPRAAGDALRKVVATRAASGERSLRLAVVHPHSGHNYELRYWLAACGIDPDRDIEIVILPPPLMADALGSGTIDGYCVGEPWNTAAVQLGTGRIATVKAAIWRSSPEKVLGADARWAGENPEALAALLRALYAAALWCADSANRDELAALLANPANVGRPAEWMLPALSGELRTGATTTAAVADFFVPHARAATFPWKSHALWFYSQMARWGQLAHTAEAAAAARDTYRPDLYRDALKPLGVALPGANLKVEGALQAPTPVGSAGASLVLGPDGFFDGGLFDPDDLDAYLAAQNPALAGRG</sequence>
<dbReference type="PANTHER" id="PTHR30024:SF43">
    <property type="entry name" value="BLL4572 PROTEIN"/>
    <property type="match status" value="1"/>
</dbReference>
<dbReference type="KEGG" id="niy:FQ775_04530"/>
<protein>
    <submittedName>
        <fullName evidence="6">ABC transporter substrate-binding protein</fullName>
    </submittedName>
</protein>
<evidence type="ECO:0000313" key="6">
    <source>
        <dbReference type="EMBL" id="QDY99696.1"/>
    </source>
</evidence>
<organism evidence="6 7">
    <name type="scientific">Nitratireductor mangrovi</name>
    <dbReference type="NCBI Taxonomy" id="2599600"/>
    <lineage>
        <taxon>Bacteria</taxon>
        <taxon>Pseudomonadati</taxon>
        <taxon>Pseudomonadota</taxon>
        <taxon>Alphaproteobacteria</taxon>
        <taxon>Hyphomicrobiales</taxon>
        <taxon>Phyllobacteriaceae</taxon>
        <taxon>Nitratireductor</taxon>
    </lineage>
</organism>
<name>A0A5B8KVK2_9HYPH</name>
<evidence type="ECO:0000313" key="7">
    <source>
        <dbReference type="Proteomes" id="UP000321389"/>
    </source>
</evidence>
<dbReference type="OrthoDB" id="570524at2"/>
<evidence type="ECO:0000256" key="4">
    <source>
        <dbReference type="ARBA" id="ARBA00022519"/>
    </source>
</evidence>
<reference evidence="6" key="1">
    <citation type="submission" date="2020-04" db="EMBL/GenBank/DDBJ databases">
        <title>Nitratireductor sp. nov. isolated from mangrove soil.</title>
        <authorList>
            <person name="Ye Y."/>
        </authorList>
    </citation>
    <scope>NUCLEOTIDE SEQUENCE</scope>
    <source>
        <strain evidence="6">SY7</strain>
    </source>
</reference>
<dbReference type="CDD" id="cd13553">
    <property type="entry name" value="PBP2_NrtA_CpmA_like"/>
    <property type="match status" value="1"/>
</dbReference>